<feature type="transmembrane region" description="Helical" evidence="1">
    <location>
        <begin position="90"/>
        <end position="111"/>
    </location>
</feature>
<sequence length="185" mass="22242">MQYPTYDDVLQARERLRDVSASHWYHEDLGSWQWWFLLLVSIVPWIVWRRYRDRNRSYEILSYGFLWASLATSFDVIGGELLLWGYPDKLLPMVPPMFPADLTVIPVLYMWMYKWASTARKYFIGTLALAFLFSFIIEPVFIFFHMFFLQHWKHIYSFFGFIILSYVVLWIHRKAGGQVSGSFHE</sequence>
<proteinExistence type="predicted"/>
<feature type="transmembrane region" description="Helical" evidence="1">
    <location>
        <begin position="154"/>
        <end position="171"/>
    </location>
</feature>
<evidence type="ECO:0000313" key="3">
    <source>
        <dbReference type="Proteomes" id="UP001597541"/>
    </source>
</evidence>
<feature type="transmembrane region" description="Helical" evidence="1">
    <location>
        <begin position="123"/>
        <end position="148"/>
    </location>
</feature>
<name>A0ABW5PI75_9BACL</name>
<dbReference type="EMBL" id="JBHUME010000015">
    <property type="protein sequence ID" value="MFD2614921.1"/>
    <property type="molecule type" value="Genomic_DNA"/>
</dbReference>
<dbReference type="InterPro" id="IPR048147">
    <property type="entry name" value="CBO0543-like"/>
</dbReference>
<feature type="transmembrane region" description="Helical" evidence="1">
    <location>
        <begin position="32"/>
        <end position="48"/>
    </location>
</feature>
<reference evidence="3" key="1">
    <citation type="journal article" date="2019" name="Int. J. Syst. Evol. Microbiol.">
        <title>The Global Catalogue of Microorganisms (GCM) 10K type strain sequencing project: providing services to taxonomists for standard genome sequencing and annotation.</title>
        <authorList>
            <consortium name="The Broad Institute Genomics Platform"/>
            <consortium name="The Broad Institute Genome Sequencing Center for Infectious Disease"/>
            <person name="Wu L."/>
            <person name="Ma J."/>
        </authorList>
    </citation>
    <scope>NUCLEOTIDE SEQUENCE [LARGE SCALE GENOMIC DNA]</scope>
    <source>
        <strain evidence="3">KCTC 3950</strain>
    </source>
</reference>
<keyword evidence="3" id="KW-1185">Reference proteome</keyword>
<feature type="transmembrane region" description="Helical" evidence="1">
    <location>
        <begin position="60"/>
        <end position="84"/>
    </location>
</feature>
<evidence type="ECO:0000313" key="2">
    <source>
        <dbReference type="EMBL" id="MFD2614921.1"/>
    </source>
</evidence>
<gene>
    <name evidence="2" type="ORF">ACFSUF_21125</name>
</gene>
<evidence type="ECO:0000256" key="1">
    <source>
        <dbReference type="SAM" id="Phobius"/>
    </source>
</evidence>
<organism evidence="2 3">
    <name type="scientific">Paenibacillus gansuensis</name>
    <dbReference type="NCBI Taxonomy" id="306542"/>
    <lineage>
        <taxon>Bacteria</taxon>
        <taxon>Bacillati</taxon>
        <taxon>Bacillota</taxon>
        <taxon>Bacilli</taxon>
        <taxon>Bacillales</taxon>
        <taxon>Paenibacillaceae</taxon>
        <taxon>Paenibacillus</taxon>
    </lineage>
</organism>
<keyword evidence="1" id="KW-0472">Membrane</keyword>
<protein>
    <submittedName>
        <fullName evidence="2">CBO0543 family protein</fullName>
    </submittedName>
</protein>
<keyword evidence="1" id="KW-0812">Transmembrane</keyword>
<dbReference type="Proteomes" id="UP001597541">
    <property type="component" value="Unassembled WGS sequence"/>
</dbReference>
<comment type="caution">
    <text evidence="2">The sequence shown here is derived from an EMBL/GenBank/DDBJ whole genome shotgun (WGS) entry which is preliminary data.</text>
</comment>
<dbReference type="RefSeq" id="WP_377606310.1">
    <property type="nucleotide sequence ID" value="NZ_JBHUME010000015.1"/>
</dbReference>
<dbReference type="NCBIfam" id="NF041644">
    <property type="entry name" value="CBO0543_fam"/>
    <property type="match status" value="1"/>
</dbReference>
<accession>A0ABW5PI75</accession>
<keyword evidence="1" id="KW-1133">Transmembrane helix</keyword>